<dbReference type="InterPro" id="IPR021309">
    <property type="entry name" value="YgaP-like_TM"/>
</dbReference>
<gene>
    <name evidence="3" type="ORF">AWR27_06100</name>
</gene>
<keyword evidence="1" id="KW-1133">Transmembrane helix</keyword>
<reference evidence="3 4" key="1">
    <citation type="submission" date="2016-01" db="EMBL/GenBank/DDBJ databases">
        <authorList>
            <person name="Oliw E.H."/>
        </authorList>
    </citation>
    <scope>NUCLEOTIDE SEQUENCE [LARGE SCALE GENOMIC DNA]</scope>
    <source>
        <strain evidence="3 4">DY10</strain>
    </source>
</reference>
<evidence type="ECO:0000313" key="4">
    <source>
        <dbReference type="Proteomes" id="UP000187941"/>
    </source>
</evidence>
<proteinExistence type="predicted"/>
<dbReference type="AlphaFoldDB" id="A0A1P9WU71"/>
<keyword evidence="1" id="KW-0472">Membrane</keyword>
<evidence type="ECO:0000259" key="2">
    <source>
        <dbReference type="Pfam" id="PF11127"/>
    </source>
</evidence>
<feature type="transmembrane region" description="Helical" evidence="1">
    <location>
        <begin position="12"/>
        <end position="31"/>
    </location>
</feature>
<feature type="domain" description="Inner membrane protein YgaP-like transmembrane" evidence="2">
    <location>
        <begin position="4"/>
        <end position="67"/>
    </location>
</feature>
<organism evidence="3 4">
    <name type="scientific">Spirosoma montaniterrae</name>
    <dbReference type="NCBI Taxonomy" id="1178516"/>
    <lineage>
        <taxon>Bacteria</taxon>
        <taxon>Pseudomonadati</taxon>
        <taxon>Bacteroidota</taxon>
        <taxon>Cytophagia</taxon>
        <taxon>Cytophagales</taxon>
        <taxon>Cytophagaceae</taxon>
        <taxon>Spirosoma</taxon>
    </lineage>
</organism>
<dbReference type="EMBL" id="CP014263">
    <property type="protein sequence ID" value="AQG78936.1"/>
    <property type="molecule type" value="Genomic_DNA"/>
</dbReference>
<dbReference type="Proteomes" id="UP000187941">
    <property type="component" value="Chromosome"/>
</dbReference>
<dbReference type="Pfam" id="PF11127">
    <property type="entry name" value="YgaP-like_TM"/>
    <property type="match status" value="1"/>
</dbReference>
<keyword evidence="4" id="KW-1185">Reference proteome</keyword>
<evidence type="ECO:0000256" key="1">
    <source>
        <dbReference type="SAM" id="Phobius"/>
    </source>
</evidence>
<name>A0A1P9WU71_9BACT</name>
<keyword evidence="1" id="KW-0812">Transmembrane</keyword>
<evidence type="ECO:0000313" key="3">
    <source>
        <dbReference type="EMBL" id="AQG78936.1"/>
    </source>
</evidence>
<dbReference type="OrthoDB" id="964213at2"/>
<dbReference type="STRING" id="1178516.AWR27_06100"/>
<feature type="transmembrane region" description="Helical" evidence="1">
    <location>
        <begin position="37"/>
        <end position="57"/>
    </location>
</feature>
<dbReference type="KEGG" id="smon:AWR27_06100"/>
<accession>A0A1P9WU71</accession>
<sequence>MKVKRNMSLFDRYVRAFLILDLIILTATGWGPALLTGLLIIITVNLLISCVTAYCWLYDVLDVSTSGDSGPSF</sequence>
<protein>
    <recommendedName>
        <fullName evidence="2">Inner membrane protein YgaP-like transmembrane domain-containing protein</fullName>
    </recommendedName>
</protein>